<dbReference type="InterPro" id="IPR013761">
    <property type="entry name" value="SAM/pointed_sf"/>
</dbReference>
<protein>
    <submittedName>
        <fullName evidence="8">Uncharacterized protein</fullName>
    </submittedName>
</protein>
<dbReference type="InParanoid" id="A2DVK6"/>
<evidence type="ECO:0000313" key="8">
    <source>
        <dbReference type="EMBL" id="EAY15548.1"/>
    </source>
</evidence>
<dbReference type="PROSITE" id="PS52027">
    <property type="entry name" value="ZF_C2HC_C3H"/>
    <property type="match status" value="1"/>
</dbReference>
<evidence type="ECO:0000256" key="4">
    <source>
        <dbReference type="PROSITE-ProRule" id="PRU01371"/>
    </source>
</evidence>
<keyword evidence="9" id="KW-1185">Reference proteome</keyword>
<evidence type="ECO:0000259" key="6">
    <source>
        <dbReference type="PROSITE" id="PS50105"/>
    </source>
</evidence>
<evidence type="ECO:0000259" key="7">
    <source>
        <dbReference type="PROSITE" id="PS52027"/>
    </source>
</evidence>
<dbReference type="InterPro" id="IPR049899">
    <property type="entry name" value="Znf_C2HC_C3H"/>
</dbReference>
<evidence type="ECO:0000256" key="3">
    <source>
        <dbReference type="ARBA" id="ARBA00022833"/>
    </source>
</evidence>
<dbReference type="EMBL" id="DS113254">
    <property type="protein sequence ID" value="EAY15548.1"/>
    <property type="molecule type" value="Genomic_DNA"/>
</dbReference>
<feature type="region of interest" description="Disordered" evidence="5">
    <location>
        <begin position="71"/>
        <end position="190"/>
    </location>
</feature>
<evidence type="ECO:0000313" key="9">
    <source>
        <dbReference type="Proteomes" id="UP000001542"/>
    </source>
</evidence>
<dbReference type="KEGG" id="tva:4773551"/>
<dbReference type="SUPFAM" id="SSF47769">
    <property type="entry name" value="SAM/Pointed domain"/>
    <property type="match status" value="1"/>
</dbReference>
<keyword evidence="3" id="KW-0862">Zinc</keyword>
<dbReference type="InterPro" id="IPR001660">
    <property type="entry name" value="SAM"/>
</dbReference>
<proteinExistence type="predicted"/>
<keyword evidence="2 4" id="KW-0863">Zinc-finger</keyword>
<reference evidence="8" key="1">
    <citation type="submission" date="2006-10" db="EMBL/GenBank/DDBJ databases">
        <authorList>
            <person name="Amadeo P."/>
            <person name="Zhao Q."/>
            <person name="Wortman J."/>
            <person name="Fraser-Liggett C."/>
            <person name="Carlton J."/>
        </authorList>
    </citation>
    <scope>NUCLEOTIDE SEQUENCE</scope>
    <source>
        <strain evidence="8">G3</strain>
    </source>
</reference>
<dbReference type="PROSITE" id="PS50105">
    <property type="entry name" value="SAM_DOMAIN"/>
    <property type="match status" value="1"/>
</dbReference>
<evidence type="ECO:0000256" key="1">
    <source>
        <dbReference type="ARBA" id="ARBA00022723"/>
    </source>
</evidence>
<name>A2DVK6_TRIV3</name>
<dbReference type="STRING" id="5722.A2DVK6"/>
<evidence type="ECO:0000256" key="5">
    <source>
        <dbReference type="SAM" id="MobiDB-lite"/>
    </source>
</evidence>
<organism evidence="8 9">
    <name type="scientific">Trichomonas vaginalis (strain ATCC PRA-98 / G3)</name>
    <dbReference type="NCBI Taxonomy" id="412133"/>
    <lineage>
        <taxon>Eukaryota</taxon>
        <taxon>Metamonada</taxon>
        <taxon>Parabasalia</taxon>
        <taxon>Trichomonadida</taxon>
        <taxon>Trichomonadidae</taxon>
        <taxon>Trichomonas</taxon>
    </lineage>
</organism>
<evidence type="ECO:0000256" key="2">
    <source>
        <dbReference type="ARBA" id="ARBA00022771"/>
    </source>
</evidence>
<dbReference type="GO" id="GO:0008270">
    <property type="term" value="F:zinc ion binding"/>
    <property type="evidence" value="ECO:0007669"/>
    <property type="project" value="UniProtKB-KW"/>
</dbReference>
<dbReference type="CDD" id="cd09487">
    <property type="entry name" value="SAM_superfamily"/>
    <property type="match status" value="1"/>
</dbReference>
<accession>A2DVK6</accession>
<dbReference type="RefSeq" id="XP_001327771.1">
    <property type="nucleotide sequence ID" value="XM_001327736.1"/>
</dbReference>
<dbReference type="VEuPathDB" id="TrichDB:TVAG_495640"/>
<keyword evidence="1" id="KW-0479">Metal-binding</keyword>
<dbReference type="Proteomes" id="UP000001542">
    <property type="component" value="Unassembled WGS sequence"/>
</dbReference>
<feature type="domain" description="SAM" evidence="6">
    <location>
        <begin position="6"/>
        <end position="69"/>
    </location>
</feature>
<dbReference type="SMR" id="A2DVK6"/>
<reference evidence="8" key="2">
    <citation type="journal article" date="2007" name="Science">
        <title>Draft genome sequence of the sexually transmitted pathogen Trichomonas vaginalis.</title>
        <authorList>
            <person name="Carlton J.M."/>
            <person name="Hirt R.P."/>
            <person name="Silva J.C."/>
            <person name="Delcher A.L."/>
            <person name="Schatz M."/>
            <person name="Zhao Q."/>
            <person name="Wortman J.R."/>
            <person name="Bidwell S.L."/>
            <person name="Alsmark U.C.M."/>
            <person name="Besteiro S."/>
            <person name="Sicheritz-Ponten T."/>
            <person name="Noel C.J."/>
            <person name="Dacks J.B."/>
            <person name="Foster P.G."/>
            <person name="Simillion C."/>
            <person name="Van de Peer Y."/>
            <person name="Miranda-Saavedra D."/>
            <person name="Barton G.J."/>
            <person name="Westrop G.D."/>
            <person name="Mueller S."/>
            <person name="Dessi D."/>
            <person name="Fiori P.L."/>
            <person name="Ren Q."/>
            <person name="Paulsen I."/>
            <person name="Zhang H."/>
            <person name="Bastida-Corcuera F.D."/>
            <person name="Simoes-Barbosa A."/>
            <person name="Brown M.T."/>
            <person name="Hayes R.D."/>
            <person name="Mukherjee M."/>
            <person name="Okumura C.Y."/>
            <person name="Schneider R."/>
            <person name="Smith A.J."/>
            <person name="Vanacova S."/>
            <person name="Villalvazo M."/>
            <person name="Haas B.J."/>
            <person name="Pertea M."/>
            <person name="Feldblyum T.V."/>
            <person name="Utterback T.R."/>
            <person name="Shu C.L."/>
            <person name="Osoegawa K."/>
            <person name="de Jong P.J."/>
            <person name="Hrdy I."/>
            <person name="Horvathova L."/>
            <person name="Zubacova Z."/>
            <person name="Dolezal P."/>
            <person name="Malik S.B."/>
            <person name="Logsdon J.M. Jr."/>
            <person name="Henze K."/>
            <person name="Gupta A."/>
            <person name="Wang C.C."/>
            <person name="Dunne R.L."/>
            <person name="Upcroft J.A."/>
            <person name="Upcroft P."/>
            <person name="White O."/>
            <person name="Salzberg S.L."/>
            <person name="Tang P."/>
            <person name="Chiu C.-H."/>
            <person name="Lee Y.-S."/>
            <person name="Embley T.M."/>
            <person name="Coombs G.H."/>
            <person name="Mottram J.C."/>
            <person name="Tachezy J."/>
            <person name="Fraser-Liggett C.M."/>
            <person name="Johnson P.J."/>
        </authorList>
    </citation>
    <scope>NUCLEOTIDE SEQUENCE [LARGE SCALE GENOMIC DNA]</scope>
    <source>
        <strain evidence="8">G3</strain>
    </source>
</reference>
<dbReference type="eggNOG" id="KOG4375">
    <property type="taxonomic scope" value="Eukaryota"/>
</dbReference>
<dbReference type="Gene3D" id="1.10.150.50">
    <property type="entry name" value="Transcription Factor, Ets-1"/>
    <property type="match status" value="1"/>
</dbReference>
<dbReference type="SMART" id="SM00454">
    <property type="entry name" value="SAM"/>
    <property type="match status" value="1"/>
</dbReference>
<feature type="domain" description="C2HC/C3H-type" evidence="7">
    <location>
        <begin position="188"/>
        <end position="217"/>
    </location>
</feature>
<gene>
    <name evidence="8" type="ORF">TVAG_495640</name>
</gene>
<dbReference type="VEuPathDB" id="TrichDB:TVAGG3_0275710"/>
<feature type="compositionally biased region" description="Low complexity" evidence="5">
    <location>
        <begin position="82"/>
        <end position="97"/>
    </location>
</feature>
<sequence length="221" mass="24841">MDYTKWSSKDLAQQLTNLGFSAYARNFRVNEIKGCHLPNVTEDHLKEMGITKIGHRILLLKRIRQIVDGETPKPVKINAQDSNPSSRPSSNLSSAPPIQQEQENNIPPRIAQRRQLQQAQQAAPEPQMQIQQKMAQQLQQLNQEPAKEPSSGRTSKIRYPSSHSSREQKETFSSQEPPPSESSGDGEEKVTCQYCGRKLPPDAAKRHIPVCAKIRGKTAKK</sequence>
<dbReference type="AlphaFoldDB" id="A2DVK6"/>
<dbReference type="OrthoDB" id="445896at2759"/>
<feature type="compositionally biased region" description="Low complexity" evidence="5">
    <location>
        <begin position="106"/>
        <end position="144"/>
    </location>
</feature>
<dbReference type="Pfam" id="PF07647">
    <property type="entry name" value="SAM_2"/>
    <property type="match status" value="1"/>
</dbReference>